<sequence length="126" mass="15061">MGNLRVDSRENHHYLYPLFKHIFHVNYPNGTLAFINIPFGVAAFPFAEIQSHFIGRVLRGEVQLPTKDVMMSEVDNPLLPQNRRYHFVNMIEYVRTLLEMMKQSDKNYSYIFTIDDERRFHKIIKE</sequence>
<comment type="cofactor">
    <cofactor evidence="4">
        <name>FAD</name>
        <dbReference type="ChEBI" id="CHEBI:57692"/>
    </cofactor>
</comment>
<organism evidence="5 6">
    <name type="scientific">Rotaria sordida</name>
    <dbReference type="NCBI Taxonomy" id="392033"/>
    <lineage>
        <taxon>Eukaryota</taxon>
        <taxon>Metazoa</taxon>
        <taxon>Spiralia</taxon>
        <taxon>Gnathifera</taxon>
        <taxon>Rotifera</taxon>
        <taxon>Eurotatoria</taxon>
        <taxon>Bdelloidea</taxon>
        <taxon>Philodinida</taxon>
        <taxon>Philodinidae</taxon>
        <taxon>Rotaria</taxon>
    </lineage>
</organism>
<dbReference type="Gene3D" id="3.50.50.60">
    <property type="entry name" value="FAD/NAD(P)-binding domain"/>
    <property type="match status" value="1"/>
</dbReference>
<reference evidence="5" key="1">
    <citation type="submission" date="2021-02" db="EMBL/GenBank/DDBJ databases">
        <authorList>
            <person name="Nowell W R."/>
        </authorList>
    </citation>
    <scope>NUCLEOTIDE SEQUENCE</scope>
</reference>
<evidence type="ECO:0000313" key="6">
    <source>
        <dbReference type="Proteomes" id="UP000663823"/>
    </source>
</evidence>
<keyword evidence="2 4" id="KW-0274">FAD</keyword>
<dbReference type="Proteomes" id="UP000663823">
    <property type="component" value="Unassembled WGS sequence"/>
</dbReference>
<proteinExistence type="inferred from homology"/>
<evidence type="ECO:0000256" key="1">
    <source>
        <dbReference type="ARBA" id="ARBA00022630"/>
    </source>
</evidence>
<dbReference type="GO" id="GO:0050660">
    <property type="term" value="F:flavin adenine dinucleotide binding"/>
    <property type="evidence" value="ECO:0007669"/>
    <property type="project" value="InterPro"/>
</dbReference>
<evidence type="ECO:0000256" key="2">
    <source>
        <dbReference type="ARBA" id="ARBA00022827"/>
    </source>
</evidence>
<dbReference type="EMBL" id="CAJOAX010011767">
    <property type="protein sequence ID" value="CAF4099638.1"/>
    <property type="molecule type" value="Genomic_DNA"/>
</dbReference>
<keyword evidence="1 4" id="KW-0285">Flavoprotein</keyword>
<comment type="similarity">
    <text evidence="4">Belongs to the FMO family.</text>
</comment>
<keyword evidence="4" id="KW-0503">Monooxygenase</keyword>
<dbReference type="AlphaFoldDB" id="A0A819UUQ4"/>
<dbReference type="GO" id="GO:0004499">
    <property type="term" value="F:N,N-dimethylaniline monooxygenase activity"/>
    <property type="evidence" value="ECO:0007669"/>
    <property type="project" value="InterPro"/>
</dbReference>
<protein>
    <recommendedName>
        <fullName evidence="4">Flavin-containing monooxygenase</fullName>
        <ecNumber evidence="4">1.-.-.-</ecNumber>
    </recommendedName>
</protein>
<evidence type="ECO:0000256" key="3">
    <source>
        <dbReference type="ARBA" id="ARBA00023002"/>
    </source>
</evidence>
<gene>
    <name evidence="5" type="ORF">OTI717_LOCUS34072</name>
</gene>
<dbReference type="EC" id="1.-.-.-" evidence="4"/>
<keyword evidence="3 4" id="KW-0560">Oxidoreductase</keyword>
<evidence type="ECO:0000313" key="5">
    <source>
        <dbReference type="EMBL" id="CAF4099638.1"/>
    </source>
</evidence>
<name>A0A819UUQ4_9BILA</name>
<dbReference type="InterPro" id="IPR020946">
    <property type="entry name" value="Flavin_mOase-like"/>
</dbReference>
<dbReference type="Pfam" id="PF00743">
    <property type="entry name" value="FMO-like"/>
    <property type="match status" value="1"/>
</dbReference>
<evidence type="ECO:0000256" key="4">
    <source>
        <dbReference type="RuleBase" id="RU361177"/>
    </source>
</evidence>
<dbReference type="InterPro" id="IPR036188">
    <property type="entry name" value="FAD/NAD-bd_sf"/>
</dbReference>
<dbReference type="GO" id="GO:0050661">
    <property type="term" value="F:NADP binding"/>
    <property type="evidence" value="ECO:0007669"/>
    <property type="project" value="InterPro"/>
</dbReference>
<accession>A0A819UUQ4</accession>
<comment type="caution">
    <text evidence="5">The sequence shown here is derived from an EMBL/GenBank/DDBJ whole genome shotgun (WGS) entry which is preliminary data.</text>
</comment>